<evidence type="ECO:0000256" key="1">
    <source>
        <dbReference type="SAM" id="Phobius"/>
    </source>
</evidence>
<accession>A0A8J2YGG5</accession>
<dbReference type="RefSeq" id="WP_188691031.1">
    <property type="nucleotide sequence ID" value="NZ_BMIR01000004.1"/>
</dbReference>
<sequence length="49" mass="5552">MDKKIAEELDQIIAQDIESNDITAKDQWIMGLLATVPIIVATIWYFLSS</sequence>
<protein>
    <submittedName>
        <fullName evidence="2">Uncharacterized protein</fullName>
    </submittedName>
</protein>
<dbReference type="AlphaFoldDB" id="A0A8J2YGG5"/>
<dbReference type="EMBL" id="BMIR01000004">
    <property type="protein sequence ID" value="GGE35857.1"/>
    <property type="molecule type" value="Genomic_DNA"/>
</dbReference>
<keyword evidence="1" id="KW-1133">Transmembrane helix</keyword>
<keyword evidence="1" id="KW-0472">Membrane</keyword>
<reference evidence="2" key="2">
    <citation type="submission" date="2020-09" db="EMBL/GenBank/DDBJ databases">
        <authorList>
            <person name="Sun Q."/>
            <person name="Zhou Y."/>
        </authorList>
    </citation>
    <scope>NUCLEOTIDE SEQUENCE</scope>
    <source>
        <strain evidence="2">CGMCC 1.15371</strain>
    </source>
</reference>
<keyword evidence="1" id="KW-0812">Transmembrane</keyword>
<evidence type="ECO:0000313" key="3">
    <source>
        <dbReference type="Proteomes" id="UP000628775"/>
    </source>
</evidence>
<dbReference type="Proteomes" id="UP000628775">
    <property type="component" value="Unassembled WGS sequence"/>
</dbReference>
<name>A0A8J2YGG5_9BACL</name>
<feature type="transmembrane region" description="Helical" evidence="1">
    <location>
        <begin position="28"/>
        <end position="47"/>
    </location>
</feature>
<keyword evidence="3" id="KW-1185">Reference proteome</keyword>
<comment type="caution">
    <text evidence="2">The sequence shown here is derived from an EMBL/GenBank/DDBJ whole genome shotgun (WGS) entry which is preliminary data.</text>
</comment>
<evidence type="ECO:0000313" key="2">
    <source>
        <dbReference type="EMBL" id="GGE35857.1"/>
    </source>
</evidence>
<proteinExistence type="predicted"/>
<reference evidence="2" key="1">
    <citation type="journal article" date="2014" name="Int. J. Syst. Evol. Microbiol.">
        <title>Complete genome sequence of Corynebacterium casei LMG S-19264T (=DSM 44701T), isolated from a smear-ripened cheese.</title>
        <authorList>
            <consortium name="US DOE Joint Genome Institute (JGI-PGF)"/>
            <person name="Walter F."/>
            <person name="Albersmeier A."/>
            <person name="Kalinowski J."/>
            <person name="Ruckert C."/>
        </authorList>
    </citation>
    <scope>NUCLEOTIDE SEQUENCE</scope>
    <source>
        <strain evidence="2">CGMCC 1.15371</strain>
    </source>
</reference>
<organism evidence="2 3">
    <name type="scientific">Pullulanibacillus camelliae</name>
    <dbReference type="NCBI Taxonomy" id="1707096"/>
    <lineage>
        <taxon>Bacteria</taxon>
        <taxon>Bacillati</taxon>
        <taxon>Bacillota</taxon>
        <taxon>Bacilli</taxon>
        <taxon>Bacillales</taxon>
        <taxon>Sporolactobacillaceae</taxon>
        <taxon>Pullulanibacillus</taxon>
    </lineage>
</organism>
<gene>
    <name evidence="2" type="ORF">GCM10011391_13290</name>
</gene>